<dbReference type="Proteomes" id="UP000001694">
    <property type="component" value="Chromosome"/>
</dbReference>
<organism evidence="1 2">
    <name type="scientific">Pyrobaculum neutrophilum (strain DSM 2338 / JCM 9278 / NBRC 100436 / V24Sta)</name>
    <name type="common">Thermoproteus neutrophilus</name>
    <dbReference type="NCBI Taxonomy" id="444157"/>
    <lineage>
        <taxon>Archaea</taxon>
        <taxon>Thermoproteota</taxon>
        <taxon>Thermoprotei</taxon>
        <taxon>Thermoproteales</taxon>
        <taxon>Thermoproteaceae</taxon>
        <taxon>Pyrobaculum</taxon>
    </lineage>
</organism>
<evidence type="ECO:0000313" key="2">
    <source>
        <dbReference type="Proteomes" id="UP000001694"/>
    </source>
</evidence>
<accession>B1YE15</accession>
<dbReference type="EMBL" id="CP001014">
    <property type="protein sequence ID" value="ACB40028.1"/>
    <property type="molecule type" value="Genomic_DNA"/>
</dbReference>
<dbReference type="AlphaFoldDB" id="B1YE15"/>
<name>B1YE15_PYRNV</name>
<dbReference type="HOGENOM" id="CLU_1665567_0_0_2"/>
<dbReference type="KEGG" id="tne:Tneu_1097"/>
<dbReference type="STRING" id="444157.Tneu_1097"/>
<keyword evidence="2" id="KW-1185">Reference proteome</keyword>
<reference evidence="1" key="1">
    <citation type="submission" date="2008-03" db="EMBL/GenBank/DDBJ databases">
        <title>Complete sequence of Thermoproteus neutrophilus V24Sta.</title>
        <authorList>
            <consortium name="US DOE Joint Genome Institute"/>
            <person name="Copeland A."/>
            <person name="Lucas S."/>
            <person name="Lapidus A."/>
            <person name="Glavina del Rio T."/>
            <person name="Dalin E."/>
            <person name="Tice H."/>
            <person name="Bruce D."/>
            <person name="Goodwin L."/>
            <person name="Pitluck S."/>
            <person name="Sims D."/>
            <person name="Brettin T."/>
            <person name="Detter J.C."/>
            <person name="Han C."/>
            <person name="Kuske C.R."/>
            <person name="Schmutz J."/>
            <person name="Larimer F."/>
            <person name="Land M."/>
            <person name="Hauser L."/>
            <person name="Kyrpides N."/>
            <person name="Mikhailova N."/>
            <person name="Biddle J.F."/>
            <person name="Zhang Z."/>
            <person name="Fitz-Gibbon S.T."/>
            <person name="Lowe T.M."/>
            <person name="Saltikov C."/>
            <person name="House C.H."/>
            <person name="Richardson P."/>
        </authorList>
    </citation>
    <scope>NUCLEOTIDE SEQUENCE [LARGE SCALE GENOMIC DNA]</scope>
    <source>
        <strain evidence="1">V24Sta</strain>
    </source>
</reference>
<gene>
    <name evidence="1" type="ordered locus">Tneu_1097</name>
</gene>
<evidence type="ECO:0000313" key="1">
    <source>
        <dbReference type="EMBL" id="ACB40028.1"/>
    </source>
</evidence>
<sequence>MFIFYFLQRIMYTITTYEKRRTYTVVAYVGTAVLVRRGVPKKLVEQVLRGAAPRKRWLGGRAASYKSEAGAVLRLFPLDYFAQFCTDGLRLPYVDELMKAAYKSGLLDLPVRPGTIKVWIEKGLDGVADEDEDIDPRCFIRRYGKYHLATPPWCCTGS</sequence>
<protein>
    <submittedName>
        <fullName evidence="1">Uncharacterized protein</fullName>
    </submittedName>
</protein>
<proteinExistence type="predicted"/>